<name>A0A2P2MYA9_RHIMU</name>
<reference evidence="1" key="1">
    <citation type="submission" date="2018-02" db="EMBL/GenBank/DDBJ databases">
        <title>Rhizophora mucronata_Transcriptome.</title>
        <authorList>
            <person name="Meera S.P."/>
            <person name="Sreeshan A."/>
            <person name="Augustine A."/>
        </authorList>
    </citation>
    <scope>NUCLEOTIDE SEQUENCE</scope>
    <source>
        <tissue evidence="1">Leaf</tissue>
    </source>
</reference>
<sequence length="44" mass="4603">MTCLCRMSGVLSKVKCLSSTTQPLKAATMNASMKRARGIAAVSV</sequence>
<organism evidence="1">
    <name type="scientific">Rhizophora mucronata</name>
    <name type="common">Asiatic mangrove</name>
    <dbReference type="NCBI Taxonomy" id="61149"/>
    <lineage>
        <taxon>Eukaryota</taxon>
        <taxon>Viridiplantae</taxon>
        <taxon>Streptophyta</taxon>
        <taxon>Embryophyta</taxon>
        <taxon>Tracheophyta</taxon>
        <taxon>Spermatophyta</taxon>
        <taxon>Magnoliopsida</taxon>
        <taxon>eudicotyledons</taxon>
        <taxon>Gunneridae</taxon>
        <taxon>Pentapetalae</taxon>
        <taxon>rosids</taxon>
        <taxon>fabids</taxon>
        <taxon>Malpighiales</taxon>
        <taxon>Rhizophoraceae</taxon>
        <taxon>Rhizophora</taxon>
    </lineage>
</organism>
<evidence type="ECO:0000313" key="1">
    <source>
        <dbReference type="EMBL" id="MBX35203.1"/>
    </source>
</evidence>
<proteinExistence type="predicted"/>
<dbReference type="AlphaFoldDB" id="A0A2P2MYA9"/>
<accession>A0A2P2MYA9</accession>
<dbReference type="EMBL" id="GGEC01054719">
    <property type="protein sequence ID" value="MBX35203.1"/>
    <property type="molecule type" value="Transcribed_RNA"/>
</dbReference>
<protein>
    <submittedName>
        <fullName evidence="1">Uncharacterized protein</fullName>
    </submittedName>
</protein>